<protein>
    <recommendedName>
        <fullName evidence="2">histidine kinase</fullName>
        <ecNumber evidence="2">2.7.13.3</ecNumber>
    </recommendedName>
</protein>
<evidence type="ECO:0000313" key="11">
    <source>
        <dbReference type="Proteomes" id="UP001177080"/>
    </source>
</evidence>
<evidence type="ECO:0000256" key="4">
    <source>
        <dbReference type="ARBA" id="ARBA00022679"/>
    </source>
</evidence>
<evidence type="ECO:0000256" key="3">
    <source>
        <dbReference type="ARBA" id="ARBA00022553"/>
    </source>
</evidence>
<evidence type="ECO:0000256" key="5">
    <source>
        <dbReference type="ARBA" id="ARBA00022741"/>
    </source>
</evidence>
<evidence type="ECO:0000313" key="10">
    <source>
        <dbReference type="EMBL" id="MDO6124196.1"/>
    </source>
</evidence>
<dbReference type="EMBL" id="WHSC02000011">
    <property type="protein sequence ID" value="MDO6124196.1"/>
    <property type="molecule type" value="Genomic_DNA"/>
</dbReference>
<dbReference type="PANTHER" id="PTHR43102:SF2">
    <property type="entry name" value="GAF DOMAIN-CONTAINING PROTEIN"/>
    <property type="match status" value="1"/>
</dbReference>
<evidence type="ECO:0000256" key="1">
    <source>
        <dbReference type="ARBA" id="ARBA00000085"/>
    </source>
</evidence>
<accession>A0ABT8XKC7</accession>
<sequence length="387" mass="42430">MTRVFDASPLSGNIDNHRLDIGQERLSALYQTDLMDSGPEERFDRLTRLVAATLSVPVALVSLVDAKRQFFKSTFGLPEPWKTERETPLTHSFCQHVVSRAAPLVIADATLDPLVCDNLAIPELNVRAYLGIPLKSEDGHVLGSLCAIDSIPHTWTAREQEILADFAKLVEEQISLRERVAEMARFDAQRSLIQGELAHRIKNIFSVISSLLIVSSRTKTDLDGFVRSVTGRIQALSKANDFIINVKSDGDGFTGGLGSLIDALLAPFKRNDRHVKVFCPTVSVGEKAASALALVIHELATNAAKYGALSTVDGYIDLTGRCEGDIFHMVWREVGGPPLTHEPSRKGFGSRMVARTVEAQLMGTLERNFLADGLVVTLDIPTSMLQR</sequence>
<feature type="domain" description="Signal transduction histidine kinase HWE region" evidence="9">
    <location>
        <begin position="196"/>
        <end position="281"/>
    </location>
</feature>
<name>A0ABT8XKC7_9HYPH</name>
<dbReference type="Gene3D" id="3.30.565.10">
    <property type="entry name" value="Histidine kinase-like ATPase, C-terminal domain"/>
    <property type="match status" value="1"/>
</dbReference>
<comment type="caution">
    <text evidence="10">The sequence shown here is derived from an EMBL/GenBank/DDBJ whole genome shotgun (WGS) entry which is preliminary data.</text>
</comment>
<dbReference type="Pfam" id="PF07536">
    <property type="entry name" value="HWE_HK"/>
    <property type="match status" value="1"/>
</dbReference>
<feature type="domain" description="GAF" evidence="8">
    <location>
        <begin position="38"/>
        <end position="184"/>
    </location>
</feature>
<dbReference type="PANTHER" id="PTHR43102">
    <property type="entry name" value="SLR1143 PROTEIN"/>
    <property type="match status" value="1"/>
</dbReference>
<dbReference type="InterPro" id="IPR029016">
    <property type="entry name" value="GAF-like_dom_sf"/>
</dbReference>
<dbReference type="InterPro" id="IPR036890">
    <property type="entry name" value="HATPase_C_sf"/>
</dbReference>
<dbReference type="SMART" id="SM00911">
    <property type="entry name" value="HWE_HK"/>
    <property type="match status" value="1"/>
</dbReference>
<keyword evidence="4" id="KW-0808">Transferase</keyword>
<dbReference type="SUPFAM" id="SSF55781">
    <property type="entry name" value="GAF domain-like"/>
    <property type="match status" value="1"/>
</dbReference>
<keyword evidence="6" id="KW-0418">Kinase</keyword>
<dbReference type="Proteomes" id="UP001177080">
    <property type="component" value="Unassembled WGS sequence"/>
</dbReference>
<dbReference type="RefSeq" id="WP_244763788.1">
    <property type="nucleotide sequence ID" value="NZ_JALJCJ010000009.1"/>
</dbReference>
<evidence type="ECO:0000256" key="6">
    <source>
        <dbReference type="ARBA" id="ARBA00022777"/>
    </source>
</evidence>
<dbReference type="SMART" id="SM00065">
    <property type="entry name" value="GAF"/>
    <property type="match status" value="1"/>
</dbReference>
<dbReference type="Pfam" id="PF01590">
    <property type="entry name" value="GAF"/>
    <property type="match status" value="1"/>
</dbReference>
<evidence type="ECO:0000259" key="9">
    <source>
        <dbReference type="SMART" id="SM00911"/>
    </source>
</evidence>
<evidence type="ECO:0000256" key="2">
    <source>
        <dbReference type="ARBA" id="ARBA00012438"/>
    </source>
</evidence>
<dbReference type="InterPro" id="IPR011102">
    <property type="entry name" value="Sig_transdc_His_kinase_HWE"/>
</dbReference>
<comment type="catalytic activity">
    <reaction evidence="1">
        <text>ATP + protein L-histidine = ADP + protein N-phospho-L-histidine.</text>
        <dbReference type="EC" id="2.7.13.3"/>
    </reaction>
</comment>
<reference evidence="10" key="1">
    <citation type="submission" date="2022-04" db="EMBL/GenBank/DDBJ databases">
        <title>Shinella lacus sp. nov., a novel member of the genus Shinella from water.</title>
        <authorList>
            <person name="Deng Y."/>
        </authorList>
    </citation>
    <scope>NUCLEOTIDE SEQUENCE</scope>
    <source>
        <strain evidence="10">JCM 31239</strain>
    </source>
</reference>
<organism evidence="10 11">
    <name type="scientific">Shinella curvata</name>
    <dbReference type="NCBI Taxonomy" id="1817964"/>
    <lineage>
        <taxon>Bacteria</taxon>
        <taxon>Pseudomonadati</taxon>
        <taxon>Pseudomonadota</taxon>
        <taxon>Alphaproteobacteria</taxon>
        <taxon>Hyphomicrobiales</taxon>
        <taxon>Rhizobiaceae</taxon>
        <taxon>Shinella</taxon>
    </lineage>
</organism>
<dbReference type="Gene3D" id="3.30.450.40">
    <property type="match status" value="1"/>
</dbReference>
<keyword evidence="5" id="KW-0547">Nucleotide-binding</keyword>
<proteinExistence type="predicted"/>
<dbReference type="EC" id="2.7.13.3" evidence="2"/>
<evidence type="ECO:0000259" key="8">
    <source>
        <dbReference type="SMART" id="SM00065"/>
    </source>
</evidence>
<keyword evidence="11" id="KW-1185">Reference proteome</keyword>
<evidence type="ECO:0000256" key="7">
    <source>
        <dbReference type="ARBA" id="ARBA00022840"/>
    </source>
</evidence>
<keyword evidence="7" id="KW-0067">ATP-binding</keyword>
<dbReference type="InterPro" id="IPR003018">
    <property type="entry name" value="GAF"/>
</dbReference>
<keyword evidence="3" id="KW-0597">Phosphoprotein</keyword>
<gene>
    <name evidence="10" type="ORF">GB928_023650</name>
</gene>